<keyword evidence="7" id="KW-0670">Pyruvate</keyword>
<evidence type="ECO:0000313" key="8">
    <source>
        <dbReference type="Proteomes" id="UP000198406"/>
    </source>
</evidence>
<dbReference type="Proteomes" id="UP000198406">
    <property type="component" value="Unassembled WGS sequence"/>
</dbReference>
<evidence type="ECO:0000259" key="6">
    <source>
        <dbReference type="Pfam" id="PF00155"/>
    </source>
</evidence>
<dbReference type="InterPro" id="IPR051326">
    <property type="entry name" value="Kynurenine-oxoglutarate_AT"/>
</dbReference>
<dbReference type="InterPro" id="IPR004839">
    <property type="entry name" value="Aminotransferase_I/II_large"/>
</dbReference>
<evidence type="ECO:0000256" key="2">
    <source>
        <dbReference type="ARBA" id="ARBA00007441"/>
    </source>
</evidence>
<dbReference type="EC" id="2.6.1.64" evidence="7"/>
<dbReference type="PANTHER" id="PTHR43807:SF20">
    <property type="entry name" value="FI04487P"/>
    <property type="match status" value="1"/>
</dbReference>
<evidence type="ECO:0000256" key="5">
    <source>
        <dbReference type="ARBA" id="ARBA00022898"/>
    </source>
</evidence>
<accession>A0A1Z5JB69</accession>
<evidence type="ECO:0000256" key="1">
    <source>
        <dbReference type="ARBA" id="ARBA00001933"/>
    </source>
</evidence>
<protein>
    <submittedName>
        <fullName evidence="7">Kynurenine---oxoglutarate transaminase / cysteine-S-conjugate beta-lyase / glutamine---phenylpyruvate transaminase</fullName>
        <ecNumber evidence="7">2.6.1.64</ecNumber>
        <ecNumber evidence="7">2.6.1.7</ecNumber>
        <ecNumber evidence="7">4.4.1.13</ecNumber>
    </submittedName>
</protein>
<dbReference type="AlphaFoldDB" id="A0A1Z5JB69"/>
<organism evidence="7 8">
    <name type="scientific">Fistulifera solaris</name>
    <name type="common">Oleaginous diatom</name>
    <dbReference type="NCBI Taxonomy" id="1519565"/>
    <lineage>
        <taxon>Eukaryota</taxon>
        <taxon>Sar</taxon>
        <taxon>Stramenopiles</taxon>
        <taxon>Ochrophyta</taxon>
        <taxon>Bacillariophyta</taxon>
        <taxon>Bacillariophyceae</taxon>
        <taxon>Bacillariophycidae</taxon>
        <taxon>Naviculales</taxon>
        <taxon>Naviculaceae</taxon>
        <taxon>Fistulifera</taxon>
    </lineage>
</organism>
<dbReference type="InterPro" id="IPR015424">
    <property type="entry name" value="PyrdxlP-dep_Trfase"/>
</dbReference>
<dbReference type="Gene3D" id="3.90.1150.10">
    <property type="entry name" value="Aspartate Aminotransferase, domain 1"/>
    <property type="match status" value="1"/>
</dbReference>
<evidence type="ECO:0000313" key="7">
    <source>
        <dbReference type="EMBL" id="GAX11244.1"/>
    </source>
</evidence>
<dbReference type="InterPro" id="IPR015421">
    <property type="entry name" value="PyrdxlP-dep_Trfase_major"/>
</dbReference>
<proteinExistence type="inferred from homology"/>
<dbReference type="FunFam" id="3.40.640.10:FF:000024">
    <property type="entry name" value="Kynurenine--oxoglutarate transaminase 3"/>
    <property type="match status" value="1"/>
</dbReference>
<reference evidence="7 8" key="1">
    <citation type="journal article" date="2015" name="Plant Cell">
        <title>Oil accumulation by the oleaginous diatom Fistulifera solaris as revealed by the genome and transcriptome.</title>
        <authorList>
            <person name="Tanaka T."/>
            <person name="Maeda Y."/>
            <person name="Veluchamy A."/>
            <person name="Tanaka M."/>
            <person name="Abida H."/>
            <person name="Marechal E."/>
            <person name="Bowler C."/>
            <person name="Muto M."/>
            <person name="Sunaga Y."/>
            <person name="Tanaka M."/>
            <person name="Yoshino T."/>
            <person name="Taniguchi T."/>
            <person name="Fukuda Y."/>
            <person name="Nemoto M."/>
            <person name="Matsumoto M."/>
            <person name="Wong P.S."/>
            <person name="Aburatani S."/>
            <person name="Fujibuchi W."/>
        </authorList>
    </citation>
    <scope>NUCLEOTIDE SEQUENCE [LARGE SCALE GENOMIC DNA]</scope>
    <source>
        <strain evidence="7 8">JPCC DA0580</strain>
    </source>
</reference>
<name>A0A1Z5JB69_FISSO</name>
<feature type="domain" description="Aminotransferase class I/classII large" evidence="6">
    <location>
        <begin position="52"/>
        <end position="438"/>
    </location>
</feature>
<dbReference type="Pfam" id="PF00155">
    <property type="entry name" value="Aminotran_1_2"/>
    <property type="match status" value="1"/>
</dbReference>
<sequence>MNLRKAVVALSSRTTTRYSSRLFSSFLADRLHGLDRPTVWHEFSPLAAQHQAINLGQGFPDGDPPSFVQDAMHAAVFHKSANQYARSAAHMPLAQVLADEYNTKLKRTDIAAETHIATAVGCTHALYCALTGLIQAGDEVILLEPAFDIYSSQVQMAGGKAVYVPLRPSGKEGASQYFQLDLDEFERAITPRTKAFILNTPHNPTGKIFSQTELEGIAAVVQKHPRITILADEVYEHLVFDKAKEPHIPIASLLWDQTLTLSSAGKTFSCTGWKVGWAVGPPHLVQAVTAVQQWVTFSAPTPNQDAIAQALVQARQPYAGFASYYDYLADDYHQKQQLLVAALQSAGMTPIVPAGGFFIMADTSAIDFPFPTKETTPAMPATPMPRDWALSRWMTQTVGVTAIPPSAFYSPNNVPLAQNLLRFAYCKNAETLQEAQRRFAAYFQKQ</sequence>
<keyword evidence="4 7" id="KW-0808">Transferase</keyword>
<dbReference type="SUPFAM" id="SSF53383">
    <property type="entry name" value="PLP-dependent transferases"/>
    <property type="match status" value="1"/>
</dbReference>
<dbReference type="GO" id="GO:0005737">
    <property type="term" value="C:cytoplasm"/>
    <property type="evidence" value="ECO:0007669"/>
    <property type="project" value="TreeGrafter"/>
</dbReference>
<evidence type="ECO:0000256" key="3">
    <source>
        <dbReference type="ARBA" id="ARBA00022576"/>
    </source>
</evidence>
<dbReference type="EMBL" id="BDSP01000038">
    <property type="protein sequence ID" value="GAX11244.1"/>
    <property type="molecule type" value="Genomic_DNA"/>
</dbReference>
<dbReference type="GO" id="GO:0047316">
    <property type="term" value="F:glutamine-phenylpyruvate transaminase activity"/>
    <property type="evidence" value="ECO:0007669"/>
    <property type="project" value="UniProtKB-EC"/>
</dbReference>
<comment type="similarity">
    <text evidence="2">Belongs to the class-I pyridoxal-phosphate-dependent aminotransferase family.</text>
</comment>
<dbReference type="CDD" id="cd00609">
    <property type="entry name" value="AAT_like"/>
    <property type="match status" value="1"/>
</dbReference>
<dbReference type="PANTHER" id="PTHR43807">
    <property type="entry name" value="FI04487P"/>
    <property type="match status" value="1"/>
</dbReference>
<dbReference type="InterPro" id="IPR015422">
    <property type="entry name" value="PyrdxlP-dep_Trfase_small"/>
</dbReference>
<dbReference type="InParanoid" id="A0A1Z5JB69"/>
<comment type="cofactor">
    <cofactor evidence="1">
        <name>pyridoxal 5'-phosphate</name>
        <dbReference type="ChEBI" id="CHEBI:597326"/>
    </cofactor>
</comment>
<comment type="caution">
    <text evidence="7">The sequence shown here is derived from an EMBL/GenBank/DDBJ whole genome shotgun (WGS) entry which is preliminary data.</text>
</comment>
<dbReference type="Gene3D" id="3.40.640.10">
    <property type="entry name" value="Type I PLP-dependent aspartate aminotransferase-like (Major domain)"/>
    <property type="match status" value="1"/>
</dbReference>
<dbReference type="EC" id="4.4.1.13" evidence="7"/>
<evidence type="ECO:0000256" key="4">
    <source>
        <dbReference type="ARBA" id="ARBA00022679"/>
    </source>
</evidence>
<dbReference type="GO" id="GO:0047804">
    <property type="term" value="F:cysteine-S-conjugate beta-lyase activity"/>
    <property type="evidence" value="ECO:0007669"/>
    <property type="project" value="UniProtKB-EC"/>
</dbReference>
<dbReference type="EC" id="2.6.1.7" evidence="7"/>
<keyword evidence="7" id="KW-0456">Lyase</keyword>
<keyword evidence="5" id="KW-0663">Pyridoxal phosphate</keyword>
<gene>
    <name evidence="7" type="ORF">FisN_34Hh035</name>
</gene>
<dbReference type="GO" id="GO:0030170">
    <property type="term" value="F:pyridoxal phosphate binding"/>
    <property type="evidence" value="ECO:0007669"/>
    <property type="project" value="InterPro"/>
</dbReference>
<dbReference type="GO" id="GO:0016212">
    <property type="term" value="F:kynurenine-oxoglutarate transaminase activity"/>
    <property type="evidence" value="ECO:0007669"/>
    <property type="project" value="UniProtKB-EC"/>
</dbReference>
<keyword evidence="3 7" id="KW-0032">Aminotransferase</keyword>
<keyword evidence="8" id="KW-1185">Reference proteome</keyword>
<dbReference type="OrthoDB" id="2414662at2759"/>